<evidence type="ECO:0000313" key="2">
    <source>
        <dbReference type="EMBL" id="OGH60786.1"/>
    </source>
</evidence>
<sequence length="183" mass="21719">MPRNNAQAFPSKDRKPVNQQERLEMSGWIVGFTDGEGCFSVSLIRNATTKIGWQVFPEFVITQGAKSRTALEEIQTFFECGRIYENRRYDNHREHLLRYCVRSLRELRERIIPFFQRYELKTHKKNDFKKFCEIISLIENGHHSTHEGVTKIAYHISEMNRKSKPKFLESSETTRRTLETEMI</sequence>
<dbReference type="Pfam" id="PF00961">
    <property type="entry name" value="LAGLIDADG_1"/>
    <property type="match status" value="1"/>
</dbReference>
<dbReference type="InterPro" id="IPR027434">
    <property type="entry name" value="Homing_endonucl"/>
</dbReference>
<dbReference type="InterPro" id="IPR004860">
    <property type="entry name" value="LAGLIDADG_dom"/>
</dbReference>
<dbReference type="Gene3D" id="3.10.28.10">
    <property type="entry name" value="Homing endonucleases"/>
    <property type="match status" value="1"/>
</dbReference>
<evidence type="ECO:0000259" key="1">
    <source>
        <dbReference type="Pfam" id="PF00961"/>
    </source>
</evidence>
<feature type="domain" description="Homing endonuclease LAGLIDADG" evidence="1">
    <location>
        <begin position="29"/>
        <end position="135"/>
    </location>
</feature>
<gene>
    <name evidence="2" type="ORF">A2848_02540</name>
</gene>
<protein>
    <recommendedName>
        <fullName evidence="1">Homing endonuclease LAGLIDADG domain-containing protein</fullName>
    </recommendedName>
</protein>
<proteinExistence type="predicted"/>
<dbReference type="GO" id="GO:0004519">
    <property type="term" value="F:endonuclease activity"/>
    <property type="evidence" value="ECO:0007669"/>
    <property type="project" value="InterPro"/>
</dbReference>
<dbReference type="AlphaFoldDB" id="A0A1F6LN46"/>
<reference evidence="2 3" key="1">
    <citation type="journal article" date="2016" name="Nat. Commun.">
        <title>Thousands of microbial genomes shed light on interconnected biogeochemical processes in an aquifer system.</title>
        <authorList>
            <person name="Anantharaman K."/>
            <person name="Brown C.T."/>
            <person name="Hug L.A."/>
            <person name="Sharon I."/>
            <person name="Castelle C.J."/>
            <person name="Probst A.J."/>
            <person name="Thomas B.C."/>
            <person name="Singh A."/>
            <person name="Wilkins M.J."/>
            <person name="Karaoz U."/>
            <person name="Brodie E.L."/>
            <person name="Williams K.H."/>
            <person name="Hubbard S.S."/>
            <person name="Banfield J.F."/>
        </authorList>
    </citation>
    <scope>NUCLEOTIDE SEQUENCE [LARGE SCALE GENOMIC DNA]</scope>
</reference>
<dbReference type="SUPFAM" id="SSF55608">
    <property type="entry name" value="Homing endonucleases"/>
    <property type="match status" value="1"/>
</dbReference>
<dbReference type="InterPro" id="IPR051289">
    <property type="entry name" value="LAGLIDADG_Endonuclease"/>
</dbReference>
<dbReference type="PANTHER" id="PTHR36181:SF4">
    <property type="entry name" value="LAGLIDADG ENDONUCLEASE"/>
    <property type="match status" value="1"/>
</dbReference>
<dbReference type="EMBL" id="MFPV01000052">
    <property type="protein sequence ID" value="OGH60786.1"/>
    <property type="molecule type" value="Genomic_DNA"/>
</dbReference>
<evidence type="ECO:0000313" key="3">
    <source>
        <dbReference type="Proteomes" id="UP000176329"/>
    </source>
</evidence>
<dbReference type="Proteomes" id="UP000176329">
    <property type="component" value="Unassembled WGS sequence"/>
</dbReference>
<dbReference type="PANTHER" id="PTHR36181">
    <property type="entry name" value="INTRON-ENCODED ENDONUCLEASE AI3-RELATED"/>
    <property type="match status" value="1"/>
</dbReference>
<accession>A0A1F6LN46</accession>
<organism evidence="2 3">
    <name type="scientific">Candidatus Magasanikbacteria bacterium RIFCSPHIGHO2_01_FULL_50_8</name>
    <dbReference type="NCBI Taxonomy" id="1798674"/>
    <lineage>
        <taxon>Bacteria</taxon>
        <taxon>Candidatus Magasanikiibacteriota</taxon>
    </lineage>
</organism>
<name>A0A1F6LN46_9BACT</name>
<comment type="caution">
    <text evidence="2">The sequence shown here is derived from an EMBL/GenBank/DDBJ whole genome shotgun (WGS) entry which is preliminary data.</text>
</comment>